<evidence type="ECO:0000259" key="3">
    <source>
        <dbReference type="Pfam" id="PF02994"/>
    </source>
</evidence>
<dbReference type="InterPro" id="IPR043636">
    <property type="entry name" value="L1_RRM_dom"/>
</dbReference>
<dbReference type="InterPro" id="IPR035301">
    <property type="entry name" value="L1_trimer"/>
</dbReference>
<dbReference type="AlphaFoldDB" id="A0A9L0RK37"/>
<evidence type="ECO:0000313" key="7">
    <source>
        <dbReference type="Proteomes" id="UP000002281"/>
    </source>
</evidence>
<reference evidence="6" key="2">
    <citation type="submission" date="2025-05" db="UniProtKB">
        <authorList>
            <consortium name="Ensembl"/>
        </authorList>
    </citation>
    <scope>IDENTIFICATION</scope>
    <source>
        <strain evidence="6">Thoroughbred</strain>
    </source>
</reference>
<dbReference type="Pfam" id="PF02994">
    <property type="entry name" value="Transposase_22"/>
    <property type="match status" value="1"/>
</dbReference>
<dbReference type="InterPro" id="IPR035300">
    <property type="entry name" value="L1_dsRBD"/>
</dbReference>
<reference evidence="6 7" key="1">
    <citation type="journal article" date="2009" name="Science">
        <title>Genome sequence, comparative analysis, and population genetics of the domestic horse.</title>
        <authorList>
            <consortium name="Broad Institute Genome Sequencing Platform"/>
            <consortium name="Broad Institute Whole Genome Assembly Team"/>
            <person name="Wade C.M."/>
            <person name="Giulotto E."/>
            <person name="Sigurdsson S."/>
            <person name="Zoli M."/>
            <person name="Gnerre S."/>
            <person name="Imsland F."/>
            <person name="Lear T.L."/>
            <person name="Adelson D.L."/>
            <person name="Bailey E."/>
            <person name="Bellone R.R."/>
            <person name="Bloecker H."/>
            <person name="Distl O."/>
            <person name="Edgar R.C."/>
            <person name="Garber M."/>
            <person name="Leeb T."/>
            <person name="Mauceli E."/>
            <person name="MacLeod J.N."/>
            <person name="Penedo M.C.T."/>
            <person name="Raison J.M."/>
            <person name="Sharpe T."/>
            <person name="Vogel J."/>
            <person name="Andersson L."/>
            <person name="Antczak D.F."/>
            <person name="Biagi T."/>
            <person name="Binns M.M."/>
            <person name="Chowdhary B.P."/>
            <person name="Coleman S.J."/>
            <person name="Della Valle G."/>
            <person name="Fryc S."/>
            <person name="Guerin G."/>
            <person name="Hasegawa T."/>
            <person name="Hill E.W."/>
            <person name="Jurka J."/>
            <person name="Kiialainen A."/>
            <person name="Lindgren G."/>
            <person name="Liu J."/>
            <person name="Magnani E."/>
            <person name="Mickelson J.R."/>
            <person name="Murray J."/>
            <person name="Nergadze S.G."/>
            <person name="Onofrio R."/>
            <person name="Pedroni S."/>
            <person name="Piras M.F."/>
            <person name="Raudsepp T."/>
            <person name="Rocchi M."/>
            <person name="Roeed K.H."/>
            <person name="Ryder O.A."/>
            <person name="Searle S."/>
            <person name="Skow L."/>
            <person name="Swinburne J.E."/>
            <person name="Syvaenen A.C."/>
            <person name="Tozaki T."/>
            <person name="Valberg S.J."/>
            <person name="Vaudin M."/>
            <person name="White J.R."/>
            <person name="Zody M.C."/>
            <person name="Lander E.S."/>
            <person name="Lindblad-Toh K."/>
        </authorList>
    </citation>
    <scope>NUCLEOTIDE SEQUENCE [LARGE SCALE GENOMIC DNA]</scope>
    <source>
        <strain evidence="6 7">Thoroughbred</strain>
    </source>
</reference>
<protein>
    <recommendedName>
        <fullName evidence="8">L1 transposable element RRM domain-containing protein</fullName>
    </recommendedName>
</protein>
<dbReference type="Gene3D" id="1.20.5.390">
    <property type="entry name" value="L1 transposable element, trimerization domain"/>
    <property type="match status" value="1"/>
</dbReference>
<organism evidence="6 7">
    <name type="scientific">Equus caballus</name>
    <name type="common">Horse</name>
    <dbReference type="NCBI Taxonomy" id="9796"/>
    <lineage>
        <taxon>Eukaryota</taxon>
        <taxon>Metazoa</taxon>
        <taxon>Chordata</taxon>
        <taxon>Craniata</taxon>
        <taxon>Vertebrata</taxon>
        <taxon>Euteleostomi</taxon>
        <taxon>Mammalia</taxon>
        <taxon>Eutheria</taxon>
        <taxon>Laurasiatheria</taxon>
        <taxon>Perissodactyla</taxon>
        <taxon>Equidae</taxon>
        <taxon>Equus</taxon>
    </lineage>
</organism>
<dbReference type="PANTHER" id="PTHR11505">
    <property type="entry name" value="L1 TRANSPOSABLE ELEMENT-RELATED"/>
    <property type="match status" value="1"/>
</dbReference>
<dbReference type="InterPro" id="IPR042566">
    <property type="entry name" value="L1_C"/>
</dbReference>
<comment type="similarity">
    <text evidence="1">Belongs to the transposase 22 family.</text>
</comment>
<dbReference type="GO" id="GO:0003727">
    <property type="term" value="F:single-stranded RNA binding"/>
    <property type="evidence" value="ECO:0000318"/>
    <property type="project" value="GO_Central"/>
</dbReference>
<evidence type="ECO:0000259" key="4">
    <source>
        <dbReference type="Pfam" id="PF17489"/>
    </source>
</evidence>
<feature type="domain" description="L1 transposable element dsRBD-like" evidence="5">
    <location>
        <begin position="164"/>
        <end position="222"/>
    </location>
</feature>
<dbReference type="Proteomes" id="UP000002281">
    <property type="component" value="Chromosome 13"/>
</dbReference>
<feature type="domain" description="L1 transposable element trimerization" evidence="4">
    <location>
        <begin position="21"/>
        <end position="60"/>
    </location>
</feature>
<dbReference type="FunFam" id="3.30.70.1820:FF:000002">
    <property type="entry name" value="LINE-1 retrotransposable element ORF1 protein"/>
    <property type="match status" value="1"/>
</dbReference>
<feature type="domain" description="L1 transposable element RRM" evidence="3">
    <location>
        <begin position="67"/>
        <end position="159"/>
    </location>
</feature>
<dbReference type="GeneTree" id="ENSGT01150000286982"/>
<evidence type="ECO:0008006" key="8">
    <source>
        <dbReference type="Google" id="ProtNLM"/>
    </source>
</evidence>
<dbReference type="GO" id="GO:1990904">
    <property type="term" value="C:ribonucleoprotein complex"/>
    <property type="evidence" value="ECO:0000318"/>
    <property type="project" value="GO_Central"/>
</dbReference>
<evidence type="ECO:0000259" key="5">
    <source>
        <dbReference type="Pfam" id="PF17490"/>
    </source>
</evidence>
<evidence type="ECO:0000313" key="6">
    <source>
        <dbReference type="Ensembl" id="ENSECAP00000062191.1"/>
    </source>
</evidence>
<proteinExistence type="inferred from homology"/>
<keyword evidence="2" id="KW-0175">Coiled coil</keyword>
<evidence type="ECO:0000256" key="2">
    <source>
        <dbReference type="SAM" id="Coils"/>
    </source>
</evidence>
<dbReference type="Gene3D" id="3.30.250.20">
    <property type="entry name" value="L1 transposable element, C-terminal domain"/>
    <property type="match status" value="1"/>
</dbReference>
<dbReference type="Pfam" id="PF17489">
    <property type="entry name" value="Tnp_22_trimer"/>
    <property type="match status" value="1"/>
</dbReference>
<dbReference type="InterPro" id="IPR004244">
    <property type="entry name" value="Transposase_22"/>
</dbReference>
<accession>A0A9L0RK37</accession>
<dbReference type="Pfam" id="PF17490">
    <property type="entry name" value="Tnp_22_dsRBD"/>
    <property type="match status" value="1"/>
</dbReference>
<dbReference type="GO" id="GO:0032197">
    <property type="term" value="P:retrotransposition"/>
    <property type="evidence" value="ECO:0000318"/>
    <property type="project" value="GO_Central"/>
</dbReference>
<dbReference type="Ensembl" id="ENSECAT00000099729.1">
    <property type="protein sequence ID" value="ENSECAP00000062191.1"/>
    <property type="gene ID" value="ENSECAG00000058038.1"/>
</dbReference>
<sequence>MLAMKNRMDEIKQNTDSLNSRADNIEEQISTIGDRNTEMLQKEEARVLRIKRNELSLREISNSFRKCNIRITGVPEEDEKENGAESVFKEIIAGNFPNVGEELEIHVKEANKSPNYINVKRPAARHIEVKLAKANDKEKILRAARWKKVTYKGTPIRLSVGFSAETLQAWRDWNDTLKSLKDKNFQPRILYPVKISFRYDREIKTCPNKQKLREFIATRSALPPPTTRIRILS</sequence>
<feature type="coiled-coil region" evidence="2">
    <location>
        <begin position="1"/>
        <end position="28"/>
    </location>
</feature>
<dbReference type="Gene3D" id="3.30.70.1820">
    <property type="entry name" value="L1 transposable element, RRM domain"/>
    <property type="match status" value="1"/>
</dbReference>
<dbReference type="Ensembl" id="ENSECAT00000143041.1">
    <property type="protein sequence ID" value="ENSECAP00000070991.1"/>
    <property type="gene ID" value="ENSECAG00000058038.1"/>
</dbReference>
<name>A0A9L0RK37_HORSE</name>
<keyword evidence="7" id="KW-1185">Reference proteome</keyword>
<evidence type="ECO:0000256" key="1">
    <source>
        <dbReference type="ARBA" id="ARBA00061640"/>
    </source>
</evidence>